<reference evidence="2" key="2">
    <citation type="submission" date="2020-09" db="EMBL/GenBank/DDBJ databases">
        <authorList>
            <person name="Sun Q."/>
            <person name="Zhou Y."/>
        </authorList>
    </citation>
    <scope>NUCLEOTIDE SEQUENCE</scope>
    <source>
        <strain evidence="2">CGMCC 1.12698</strain>
    </source>
</reference>
<accession>A0A917AI46</accession>
<dbReference type="Pfam" id="PF03992">
    <property type="entry name" value="ABM"/>
    <property type="match status" value="1"/>
</dbReference>
<proteinExistence type="predicted"/>
<organism evidence="2 3">
    <name type="scientific">Priestia taiwanensis</name>
    <dbReference type="NCBI Taxonomy" id="1347902"/>
    <lineage>
        <taxon>Bacteria</taxon>
        <taxon>Bacillati</taxon>
        <taxon>Bacillota</taxon>
        <taxon>Bacilli</taxon>
        <taxon>Bacillales</taxon>
        <taxon>Bacillaceae</taxon>
        <taxon>Priestia</taxon>
    </lineage>
</organism>
<dbReference type="AlphaFoldDB" id="A0A917AI46"/>
<dbReference type="Proteomes" id="UP000605259">
    <property type="component" value="Unassembled WGS sequence"/>
</dbReference>
<evidence type="ECO:0000313" key="3">
    <source>
        <dbReference type="Proteomes" id="UP000605259"/>
    </source>
</evidence>
<reference evidence="2" key="1">
    <citation type="journal article" date="2014" name="Int. J. Syst. Evol. Microbiol.">
        <title>Complete genome sequence of Corynebacterium casei LMG S-19264T (=DSM 44701T), isolated from a smear-ripened cheese.</title>
        <authorList>
            <consortium name="US DOE Joint Genome Institute (JGI-PGF)"/>
            <person name="Walter F."/>
            <person name="Albersmeier A."/>
            <person name="Kalinowski J."/>
            <person name="Ruckert C."/>
        </authorList>
    </citation>
    <scope>NUCLEOTIDE SEQUENCE</scope>
    <source>
        <strain evidence="2">CGMCC 1.12698</strain>
    </source>
</reference>
<feature type="domain" description="ABM" evidence="1">
    <location>
        <begin position="2"/>
        <end position="91"/>
    </location>
</feature>
<sequence length="94" mass="10716">MFVRVVTLNSKEGKEEEVRQLGRNMLVPINKKAGCVDVHFLEPTTANDSSFGVISMWEDQQALNEMKESDGYCTLIQQMQPLLKSVTDCVYWTD</sequence>
<comment type="caution">
    <text evidence="2">The sequence shown here is derived from an EMBL/GenBank/DDBJ whole genome shotgun (WGS) entry which is preliminary data.</text>
</comment>
<evidence type="ECO:0000259" key="1">
    <source>
        <dbReference type="PROSITE" id="PS51725"/>
    </source>
</evidence>
<dbReference type="InterPro" id="IPR011008">
    <property type="entry name" value="Dimeric_a/b-barrel"/>
</dbReference>
<name>A0A917AI46_9BACI</name>
<dbReference type="InterPro" id="IPR007138">
    <property type="entry name" value="ABM_dom"/>
</dbReference>
<evidence type="ECO:0000313" key="2">
    <source>
        <dbReference type="EMBL" id="GGE54984.1"/>
    </source>
</evidence>
<dbReference type="EMBL" id="BMFK01000001">
    <property type="protein sequence ID" value="GGE54984.1"/>
    <property type="molecule type" value="Genomic_DNA"/>
</dbReference>
<dbReference type="Gene3D" id="3.30.70.100">
    <property type="match status" value="1"/>
</dbReference>
<dbReference type="RefSeq" id="WP_188386566.1">
    <property type="nucleotide sequence ID" value="NZ_BMFK01000001.1"/>
</dbReference>
<keyword evidence="3" id="KW-1185">Reference proteome</keyword>
<gene>
    <name evidence="2" type="ORF">GCM10007140_01630</name>
</gene>
<protein>
    <recommendedName>
        <fullName evidence="1">ABM domain-containing protein</fullName>
    </recommendedName>
</protein>
<dbReference type="SUPFAM" id="SSF54909">
    <property type="entry name" value="Dimeric alpha+beta barrel"/>
    <property type="match status" value="1"/>
</dbReference>
<dbReference type="PROSITE" id="PS51725">
    <property type="entry name" value="ABM"/>
    <property type="match status" value="1"/>
</dbReference>